<proteinExistence type="predicted"/>
<keyword evidence="2" id="KW-1185">Reference proteome</keyword>
<name>A0A073IB77_9SPIT</name>
<comment type="caution">
    <text evidence="1">The sequence shown here is derived from an EMBL/GenBank/DDBJ whole genome shotgun (WGS) entry which is preliminary data.</text>
</comment>
<protein>
    <submittedName>
        <fullName evidence="1">Uncharacterized protein</fullName>
    </submittedName>
</protein>
<evidence type="ECO:0000313" key="1">
    <source>
        <dbReference type="EMBL" id="KEJ82657.1"/>
    </source>
</evidence>
<dbReference type="EMBL" id="ARYC01008275">
    <property type="protein sequence ID" value="KEJ82657.1"/>
    <property type="molecule type" value="Genomic_DNA"/>
</dbReference>
<accession>A0A073IB77</accession>
<reference evidence="2" key="1">
    <citation type="journal article" date="2014" name="Cell">
        <title>The Architecture of a Scrambled Genome Reveals Massive Levels of Genomic Rearrangement during Development.</title>
        <authorList>
            <person name="Chen X."/>
            <person name="Bracht J.R."/>
            <person name="Goldman A.D."/>
            <person name="Dolzhenko E."/>
            <person name="Clay D.M."/>
            <person name="Swart E.C."/>
            <person name="Perlman D.H."/>
            <person name="Doak T.G."/>
            <person name="Stuart A."/>
            <person name="Amemiya C.T."/>
            <person name="Sebra R.P."/>
            <person name="Landweber L.F."/>
        </authorList>
    </citation>
    <scope>NUCLEOTIDE SEQUENCE [LARGE SCALE GENOMIC DNA]</scope>
    <source>
        <strain evidence="2">JRB310</strain>
    </source>
</reference>
<evidence type="ECO:0000313" key="2">
    <source>
        <dbReference type="Proteomes" id="UP000053232"/>
    </source>
</evidence>
<dbReference type="AlphaFoldDB" id="A0A073IB77"/>
<gene>
    <name evidence="1" type="ORF">OXYTRIMIC_545</name>
</gene>
<dbReference type="Proteomes" id="UP000053232">
    <property type="component" value="Unassembled WGS sequence"/>
</dbReference>
<sequence length="56" mass="6156">MAVSQGRTTVSQGMIHYCNVHTTFLDKNHMSSCNLKNEAGDLQDSQTLSKISDQLA</sequence>
<organism evidence="1 2">
    <name type="scientific">Oxytricha trifallax</name>
    <dbReference type="NCBI Taxonomy" id="1172189"/>
    <lineage>
        <taxon>Eukaryota</taxon>
        <taxon>Sar</taxon>
        <taxon>Alveolata</taxon>
        <taxon>Ciliophora</taxon>
        <taxon>Intramacronucleata</taxon>
        <taxon>Spirotrichea</taxon>
        <taxon>Stichotrichia</taxon>
        <taxon>Sporadotrichida</taxon>
        <taxon>Oxytrichidae</taxon>
        <taxon>Oxytrichinae</taxon>
        <taxon>Oxytricha</taxon>
    </lineage>
</organism>